<reference evidence="1" key="1">
    <citation type="submission" date="2019-10" db="EMBL/GenBank/DDBJ databases">
        <title>Conservation and host-specific expression of non-tandemly repeated heterogenous ribosome RNA gene in arbuscular mycorrhizal fungi.</title>
        <authorList>
            <person name="Maeda T."/>
            <person name="Kobayashi Y."/>
            <person name="Nakagawa T."/>
            <person name="Ezawa T."/>
            <person name="Yamaguchi K."/>
            <person name="Bino T."/>
            <person name="Nishimoto Y."/>
            <person name="Shigenobu S."/>
            <person name="Kawaguchi M."/>
        </authorList>
    </citation>
    <scope>NUCLEOTIDE SEQUENCE</scope>
    <source>
        <strain evidence="1">HR1</strain>
    </source>
</reference>
<evidence type="ECO:0000313" key="1">
    <source>
        <dbReference type="EMBL" id="GES79608.1"/>
    </source>
</evidence>
<protein>
    <submittedName>
        <fullName evidence="1">Uncharacterized protein</fullName>
    </submittedName>
</protein>
<name>A0A8H3QH74_9GLOM</name>
<dbReference type="Proteomes" id="UP000615446">
    <property type="component" value="Unassembled WGS sequence"/>
</dbReference>
<dbReference type="AlphaFoldDB" id="A0A8H3QH74"/>
<proteinExistence type="predicted"/>
<accession>A0A8H3QH74</accession>
<sequence>MFSPEIQNFFHSDISKYFFLACFHEYFKIPYIPILNDSEKSDMLTLLGLSYNRARIYTTIADTVTLATPLLSLPYRLSTSLASSFVLVSRL</sequence>
<gene>
    <name evidence="1" type="ORF">RCL2_000690800</name>
</gene>
<comment type="caution">
    <text evidence="1">The sequence shown here is derived from an EMBL/GenBank/DDBJ whole genome shotgun (WGS) entry which is preliminary data.</text>
</comment>
<organism evidence="1 2">
    <name type="scientific">Rhizophagus clarus</name>
    <dbReference type="NCBI Taxonomy" id="94130"/>
    <lineage>
        <taxon>Eukaryota</taxon>
        <taxon>Fungi</taxon>
        <taxon>Fungi incertae sedis</taxon>
        <taxon>Mucoromycota</taxon>
        <taxon>Glomeromycotina</taxon>
        <taxon>Glomeromycetes</taxon>
        <taxon>Glomerales</taxon>
        <taxon>Glomeraceae</taxon>
        <taxon>Rhizophagus</taxon>
    </lineage>
</organism>
<dbReference type="EMBL" id="BLAL01000044">
    <property type="protein sequence ID" value="GES79608.1"/>
    <property type="molecule type" value="Genomic_DNA"/>
</dbReference>
<evidence type="ECO:0000313" key="2">
    <source>
        <dbReference type="Proteomes" id="UP000615446"/>
    </source>
</evidence>